<evidence type="ECO:0000256" key="1">
    <source>
        <dbReference type="SAM" id="MobiDB-lite"/>
    </source>
</evidence>
<name>A0A0F9M3Q5_9ZZZZ</name>
<sequence length="53" mass="5968">MQRQGEDTTQNMSHNLYNEWDERLLSAEGLDGVGQKGGSISLLRVSKKPHPEE</sequence>
<accession>A0A0F9M3Q5</accession>
<proteinExistence type="predicted"/>
<reference evidence="2" key="1">
    <citation type="journal article" date="2015" name="Nature">
        <title>Complex archaea that bridge the gap between prokaryotes and eukaryotes.</title>
        <authorList>
            <person name="Spang A."/>
            <person name="Saw J.H."/>
            <person name="Jorgensen S.L."/>
            <person name="Zaremba-Niedzwiedzka K."/>
            <person name="Martijn J."/>
            <person name="Lind A.E."/>
            <person name="van Eijk R."/>
            <person name="Schleper C."/>
            <person name="Guy L."/>
            <person name="Ettema T.J."/>
        </authorList>
    </citation>
    <scope>NUCLEOTIDE SEQUENCE</scope>
</reference>
<feature type="region of interest" description="Disordered" evidence="1">
    <location>
        <begin position="30"/>
        <end position="53"/>
    </location>
</feature>
<dbReference type="EMBL" id="LAZR01006196">
    <property type="protein sequence ID" value="KKM94006.1"/>
    <property type="molecule type" value="Genomic_DNA"/>
</dbReference>
<gene>
    <name evidence="2" type="ORF">LCGC14_1202720</name>
</gene>
<evidence type="ECO:0000313" key="2">
    <source>
        <dbReference type="EMBL" id="KKM94006.1"/>
    </source>
</evidence>
<organism evidence="2">
    <name type="scientific">marine sediment metagenome</name>
    <dbReference type="NCBI Taxonomy" id="412755"/>
    <lineage>
        <taxon>unclassified sequences</taxon>
        <taxon>metagenomes</taxon>
        <taxon>ecological metagenomes</taxon>
    </lineage>
</organism>
<protein>
    <submittedName>
        <fullName evidence="2">Uncharacterized protein</fullName>
    </submittedName>
</protein>
<dbReference type="AlphaFoldDB" id="A0A0F9M3Q5"/>
<comment type="caution">
    <text evidence="2">The sequence shown here is derived from an EMBL/GenBank/DDBJ whole genome shotgun (WGS) entry which is preliminary data.</text>
</comment>